<dbReference type="AlphaFoldDB" id="X0RWK8"/>
<feature type="non-terminal residue" evidence="1">
    <location>
        <position position="1"/>
    </location>
</feature>
<reference evidence="1" key="1">
    <citation type="journal article" date="2014" name="Front. Microbiol.">
        <title>High frequency of phylogenetically diverse reductive dehalogenase-homologous genes in deep subseafloor sedimentary metagenomes.</title>
        <authorList>
            <person name="Kawai M."/>
            <person name="Futagami T."/>
            <person name="Toyoda A."/>
            <person name="Takaki Y."/>
            <person name="Nishi S."/>
            <person name="Hori S."/>
            <person name="Arai W."/>
            <person name="Tsubouchi T."/>
            <person name="Morono Y."/>
            <person name="Uchiyama I."/>
            <person name="Ito T."/>
            <person name="Fujiyama A."/>
            <person name="Inagaki F."/>
            <person name="Takami H."/>
        </authorList>
    </citation>
    <scope>NUCLEOTIDE SEQUENCE</scope>
    <source>
        <strain evidence="1">Expedition CK06-06</strain>
    </source>
</reference>
<comment type="caution">
    <text evidence="1">The sequence shown here is derived from an EMBL/GenBank/DDBJ whole genome shotgun (WGS) entry which is preliminary data.</text>
</comment>
<gene>
    <name evidence="1" type="ORF">S01H1_15421</name>
</gene>
<organism evidence="1">
    <name type="scientific">marine sediment metagenome</name>
    <dbReference type="NCBI Taxonomy" id="412755"/>
    <lineage>
        <taxon>unclassified sequences</taxon>
        <taxon>metagenomes</taxon>
        <taxon>ecological metagenomes</taxon>
    </lineage>
</organism>
<name>X0RWK8_9ZZZZ</name>
<evidence type="ECO:0000313" key="1">
    <source>
        <dbReference type="EMBL" id="GAF73178.1"/>
    </source>
</evidence>
<accession>X0RWK8</accession>
<dbReference type="EMBL" id="BARS01008048">
    <property type="protein sequence ID" value="GAF73178.1"/>
    <property type="molecule type" value="Genomic_DNA"/>
</dbReference>
<dbReference type="SUPFAM" id="SSF100950">
    <property type="entry name" value="NagB/RpiA/CoA transferase-like"/>
    <property type="match status" value="1"/>
</dbReference>
<sequence>KKEMKYLKKIRNTLKKNKDNSLLFTDLKKIKCNKNYLNYILNFKQHILNPKEDVEERVYDVVNYLRNSEDIIANITKKKIKNGSIVLSDNSLIVKEILNKAKLEGKKFEVYNLKTNLIEKADLILMGKNIKSNIFKFARQHDVPVFFCTNSLKTNKINNGFTGIISELGIYKPHVFEEIKK</sequence>
<proteinExistence type="predicted"/>
<protein>
    <submittedName>
        <fullName evidence="1">Uncharacterized protein</fullName>
    </submittedName>
</protein>
<dbReference type="InterPro" id="IPR037171">
    <property type="entry name" value="NagB/RpiA_transferase-like"/>
</dbReference>